<dbReference type="AlphaFoldDB" id="A0A8U0FYT4"/>
<dbReference type="EMBL" id="CP096255">
    <property type="protein sequence ID" value="UPT92080.1"/>
    <property type="molecule type" value="Genomic_DNA"/>
</dbReference>
<evidence type="ECO:0000313" key="1">
    <source>
        <dbReference type="EMBL" id="UPT92080.1"/>
    </source>
</evidence>
<gene>
    <name evidence="1" type="ORF">HAP41_0000004950</name>
</gene>
<dbReference type="RefSeq" id="WP_166104809.1">
    <property type="nucleotide sequence ID" value="NZ_CP096255.1"/>
</dbReference>
<reference evidence="1" key="1">
    <citation type="journal article" date="2017" name="Syst. Appl. Microbiol.">
        <title>Soybeans inoculated with root zone soils of Canadian native legumes harbour diverse and novel Bradyrhizobium spp. that possess agricultural potential.</title>
        <authorList>
            <person name="Bromfield E.S.P."/>
            <person name="Cloutier S."/>
            <person name="Tambong J.T."/>
            <person name="Tran Thi T.V."/>
        </authorList>
    </citation>
    <scope>NUCLEOTIDE SEQUENCE</scope>
    <source>
        <strain evidence="1">1S5</strain>
    </source>
</reference>
<proteinExistence type="predicted"/>
<organism evidence="1 2">
    <name type="scientific">Bradyrhizobium barranii subsp. apii</name>
    <dbReference type="NCBI Taxonomy" id="2819348"/>
    <lineage>
        <taxon>Bacteria</taxon>
        <taxon>Pseudomonadati</taxon>
        <taxon>Pseudomonadota</taxon>
        <taxon>Alphaproteobacteria</taxon>
        <taxon>Hyphomicrobiales</taxon>
        <taxon>Nitrobacteraceae</taxon>
        <taxon>Bradyrhizobium</taxon>
        <taxon>Bradyrhizobium barranii</taxon>
    </lineage>
</organism>
<sequence length="194" mass="21051">MSAFISHPSLRIQSAGFASGNCHRRPVEPNRVVPDFGDRQAVLDLAVVASKLAPQLSRPSQPRTELANASVVMPAYGTAINLHQALLAAGGKRPAVLLQNRFERLPRKSARSTTLISASSTGSWAASRNASIACVARPVRTVAASRARARRAIRLTTGVRRTYQPAMRRSLTGLPRYAGHRIEMRHVDSLRADV</sequence>
<accession>A0A8U0FYT4</accession>
<reference evidence="1" key="2">
    <citation type="submission" date="2022-04" db="EMBL/GenBank/DDBJ databases">
        <authorList>
            <person name="Bromfield E.S.P."/>
            <person name="Cloutier S."/>
        </authorList>
    </citation>
    <scope>NUCLEOTIDE SEQUENCE</scope>
    <source>
        <strain evidence="1">1S5</strain>
    </source>
</reference>
<evidence type="ECO:0000313" key="2">
    <source>
        <dbReference type="Proteomes" id="UP000551709"/>
    </source>
</evidence>
<dbReference type="Proteomes" id="UP000551709">
    <property type="component" value="Chromosome"/>
</dbReference>
<name>A0A8U0FYT4_9BRAD</name>
<protein>
    <submittedName>
        <fullName evidence="1">Uncharacterized protein</fullName>
    </submittedName>
</protein>